<dbReference type="RefSeq" id="WP_188431468.1">
    <property type="nucleotide sequence ID" value="NZ_BMEX01000004.1"/>
</dbReference>
<proteinExistence type="inferred from homology"/>
<dbReference type="InterPro" id="IPR051598">
    <property type="entry name" value="TSUP/Inactive_protease-like"/>
</dbReference>
<dbReference type="Pfam" id="PF01925">
    <property type="entry name" value="TauE"/>
    <property type="match status" value="1"/>
</dbReference>
<feature type="transmembrane region" description="Helical" evidence="6">
    <location>
        <begin position="54"/>
        <end position="71"/>
    </location>
</feature>
<dbReference type="PANTHER" id="PTHR43701:SF13">
    <property type="entry name" value="MEMBRANE TRANSPORTER PROTEIN YRKJ-RELATED"/>
    <property type="match status" value="1"/>
</dbReference>
<evidence type="ECO:0000256" key="1">
    <source>
        <dbReference type="ARBA" id="ARBA00004141"/>
    </source>
</evidence>
<comment type="caution">
    <text evidence="7">The sequence shown here is derived from an EMBL/GenBank/DDBJ whole genome shotgun (WGS) entry which is preliminary data.</text>
</comment>
<evidence type="ECO:0000256" key="5">
    <source>
        <dbReference type="ARBA" id="ARBA00023136"/>
    </source>
</evidence>
<evidence type="ECO:0000256" key="2">
    <source>
        <dbReference type="ARBA" id="ARBA00009142"/>
    </source>
</evidence>
<dbReference type="EMBL" id="BMEX01000004">
    <property type="protein sequence ID" value="GGA42914.1"/>
    <property type="molecule type" value="Genomic_DNA"/>
</dbReference>
<gene>
    <name evidence="7" type="primary">yrkJ</name>
    <name evidence="7" type="ORF">GCM10007416_14950</name>
</gene>
<feature type="transmembrane region" description="Helical" evidence="6">
    <location>
        <begin position="145"/>
        <end position="174"/>
    </location>
</feature>
<evidence type="ECO:0000256" key="3">
    <source>
        <dbReference type="ARBA" id="ARBA00022692"/>
    </source>
</evidence>
<feature type="transmembrane region" description="Helical" evidence="6">
    <location>
        <begin position="77"/>
        <end position="95"/>
    </location>
</feature>
<feature type="transmembrane region" description="Helical" evidence="6">
    <location>
        <begin position="107"/>
        <end position="125"/>
    </location>
</feature>
<keyword evidence="8" id="KW-1185">Reference proteome</keyword>
<keyword evidence="3 6" id="KW-0812">Transmembrane</keyword>
<feature type="transmembrane region" description="Helical" evidence="6">
    <location>
        <begin position="213"/>
        <end position="235"/>
    </location>
</feature>
<keyword evidence="4 6" id="KW-1133">Transmembrane helix</keyword>
<comment type="similarity">
    <text evidence="2 6">Belongs to the 4-toluene sulfonate uptake permease (TSUP) (TC 2.A.102) family.</text>
</comment>
<protein>
    <recommendedName>
        <fullName evidence="6">Probable membrane transporter protein</fullName>
    </recommendedName>
</protein>
<feature type="transmembrane region" description="Helical" evidence="6">
    <location>
        <begin position="242"/>
        <end position="260"/>
    </location>
</feature>
<feature type="transmembrane region" description="Helical" evidence="6">
    <location>
        <begin position="5"/>
        <end position="23"/>
    </location>
</feature>
<sequence>MSIELITILFLIGFMGSLLSGMLGIGGSIVKYPMLLYIPAFFGAAYYTAQEVSALAMVQVLFATLAGVLAYKKSNLINGRLVLDMGVSIVIGSLLGGYGSKYLPDDLINVIYGLLAAVAAVMMFLPDRGKNREITDGVDTTDLSYNRLIAIISSFIVGLLSGIVGAGGAFILIPIMISILHIPTRVTIASSLAIVFLSSIGGTLGKVMTGHVLWGPSAILVIGSLLGAPVGAFIGKKANIRILQYALAILILATAVQVWWEILV</sequence>
<keyword evidence="6" id="KW-1003">Cell membrane</keyword>
<dbReference type="Proteomes" id="UP000617979">
    <property type="component" value="Unassembled WGS sequence"/>
</dbReference>
<keyword evidence="5 6" id="KW-0472">Membrane</keyword>
<dbReference type="InterPro" id="IPR002781">
    <property type="entry name" value="TM_pro_TauE-like"/>
</dbReference>
<reference evidence="8" key="1">
    <citation type="journal article" date="2019" name="Int. J. Syst. Evol. Microbiol.">
        <title>The Global Catalogue of Microorganisms (GCM) 10K type strain sequencing project: providing services to taxonomists for standard genome sequencing and annotation.</title>
        <authorList>
            <consortium name="The Broad Institute Genomics Platform"/>
            <consortium name="The Broad Institute Genome Sequencing Center for Infectious Disease"/>
            <person name="Wu L."/>
            <person name="Ma J."/>
        </authorList>
    </citation>
    <scope>NUCLEOTIDE SEQUENCE [LARGE SCALE GENOMIC DNA]</scope>
    <source>
        <strain evidence="8">CGMCC 1.12404</strain>
    </source>
</reference>
<evidence type="ECO:0000313" key="7">
    <source>
        <dbReference type="EMBL" id="GGA42914.1"/>
    </source>
</evidence>
<evidence type="ECO:0000256" key="4">
    <source>
        <dbReference type="ARBA" id="ARBA00022989"/>
    </source>
</evidence>
<organism evidence="7 8">
    <name type="scientific">Kroppenstedtia guangzhouensis</name>
    <dbReference type="NCBI Taxonomy" id="1274356"/>
    <lineage>
        <taxon>Bacteria</taxon>
        <taxon>Bacillati</taxon>
        <taxon>Bacillota</taxon>
        <taxon>Bacilli</taxon>
        <taxon>Bacillales</taxon>
        <taxon>Thermoactinomycetaceae</taxon>
        <taxon>Kroppenstedtia</taxon>
    </lineage>
</organism>
<accession>A0ABQ1GGB8</accession>
<comment type="subcellular location">
    <subcellularLocation>
        <location evidence="6">Cell membrane</location>
        <topology evidence="6">Multi-pass membrane protein</topology>
    </subcellularLocation>
    <subcellularLocation>
        <location evidence="1">Membrane</location>
        <topology evidence="1">Multi-pass membrane protein</topology>
    </subcellularLocation>
</comment>
<dbReference type="PANTHER" id="PTHR43701">
    <property type="entry name" value="MEMBRANE TRANSPORTER PROTEIN MJ0441-RELATED"/>
    <property type="match status" value="1"/>
</dbReference>
<evidence type="ECO:0000256" key="6">
    <source>
        <dbReference type="RuleBase" id="RU363041"/>
    </source>
</evidence>
<name>A0ABQ1GGB8_9BACL</name>
<evidence type="ECO:0000313" key="8">
    <source>
        <dbReference type="Proteomes" id="UP000617979"/>
    </source>
</evidence>